<evidence type="ECO:0000256" key="2">
    <source>
        <dbReference type="ARBA" id="ARBA00023015"/>
    </source>
</evidence>
<sequence>MSDHTIEEAAELTGVSKHTLRYYEREGLLPAIAKAPSGHRRYTEDDIGWIRFLQLLRATGMPIRDMKDFVALTNAGDHTIAQRVEVLTRSRETLVKRMAEDREHLDRLNFKIDYYTSVLDSGDVTPERLIGEPVVR</sequence>
<dbReference type="SMART" id="SM00422">
    <property type="entry name" value="HTH_MERR"/>
    <property type="match status" value="1"/>
</dbReference>
<dbReference type="InterPro" id="IPR009061">
    <property type="entry name" value="DNA-bd_dom_put_sf"/>
</dbReference>
<proteinExistence type="predicted"/>
<evidence type="ECO:0000259" key="5">
    <source>
        <dbReference type="PROSITE" id="PS50937"/>
    </source>
</evidence>
<keyword evidence="7" id="KW-1185">Reference proteome</keyword>
<dbReference type="AlphaFoldDB" id="A0A7Y9GLA7"/>
<keyword evidence="3 6" id="KW-0238">DNA-binding</keyword>
<keyword evidence="1" id="KW-0678">Repressor</keyword>
<dbReference type="PROSITE" id="PS50937">
    <property type="entry name" value="HTH_MERR_2"/>
    <property type="match status" value="1"/>
</dbReference>
<dbReference type="PANTHER" id="PTHR30204">
    <property type="entry name" value="REDOX-CYCLING DRUG-SENSING TRANSCRIPTIONAL ACTIVATOR SOXR"/>
    <property type="match status" value="1"/>
</dbReference>
<protein>
    <submittedName>
        <fullName evidence="6">DNA-binding transcriptional MerR regulator</fullName>
    </submittedName>
</protein>
<dbReference type="Gene3D" id="1.10.1660.10">
    <property type="match status" value="1"/>
</dbReference>
<dbReference type="CDD" id="cd01109">
    <property type="entry name" value="HTH_YyaN"/>
    <property type="match status" value="1"/>
</dbReference>
<dbReference type="RefSeq" id="WP_179487361.1">
    <property type="nucleotide sequence ID" value="NZ_JACCBV010000001.1"/>
</dbReference>
<dbReference type="InterPro" id="IPR047057">
    <property type="entry name" value="MerR_fam"/>
</dbReference>
<organism evidence="6 7">
    <name type="scientific">Microbacterium immunditiarum</name>
    <dbReference type="NCBI Taxonomy" id="337480"/>
    <lineage>
        <taxon>Bacteria</taxon>
        <taxon>Bacillati</taxon>
        <taxon>Actinomycetota</taxon>
        <taxon>Actinomycetes</taxon>
        <taxon>Micrococcales</taxon>
        <taxon>Microbacteriaceae</taxon>
        <taxon>Microbacterium</taxon>
    </lineage>
</organism>
<dbReference type="Pfam" id="PF13411">
    <property type="entry name" value="MerR_1"/>
    <property type="match status" value="1"/>
</dbReference>
<gene>
    <name evidence="6" type="ORF">BJ991_000631</name>
</gene>
<dbReference type="SUPFAM" id="SSF46955">
    <property type="entry name" value="Putative DNA-binding domain"/>
    <property type="match status" value="1"/>
</dbReference>
<feature type="domain" description="HTH merR-type" evidence="5">
    <location>
        <begin position="1"/>
        <end position="72"/>
    </location>
</feature>
<dbReference type="GO" id="GO:0003700">
    <property type="term" value="F:DNA-binding transcription factor activity"/>
    <property type="evidence" value="ECO:0007669"/>
    <property type="project" value="InterPro"/>
</dbReference>
<evidence type="ECO:0000256" key="1">
    <source>
        <dbReference type="ARBA" id="ARBA00022491"/>
    </source>
</evidence>
<keyword evidence="2" id="KW-0805">Transcription regulation</keyword>
<evidence type="ECO:0000256" key="3">
    <source>
        <dbReference type="ARBA" id="ARBA00023125"/>
    </source>
</evidence>
<evidence type="ECO:0000256" key="4">
    <source>
        <dbReference type="ARBA" id="ARBA00023163"/>
    </source>
</evidence>
<name>A0A7Y9GLA7_9MICO</name>
<dbReference type="Proteomes" id="UP000576969">
    <property type="component" value="Unassembled WGS sequence"/>
</dbReference>
<reference evidence="6 7" key="1">
    <citation type="submission" date="2020-07" db="EMBL/GenBank/DDBJ databases">
        <title>Sequencing the genomes of 1000 actinobacteria strains.</title>
        <authorList>
            <person name="Klenk H.-P."/>
        </authorList>
    </citation>
    <scope>NUCLEOTIDE SEQUENCE [LARGE SCALE GENOMIC DNA]</scope>
    <source>
        <strain evidence="6 7">DSM 24662</strain>
    </source>
</reference>
<dbReference type="EMBL" id="JACCBV010000001">
    <property type="protein sequence ID" value="NYE18603.1"/>
    <property type="molecule type" value="Genomic_DNA"/>
</dbReference>
<dbReference type="InterPro" id="IPR000551">
    <property type="entry name" value="MerR-type_HTH_dom"/>
</dbReference>
<dbReference type="PANTHER" id="PTHR30204:SF69">
    <property type="entry name" value="MERR-FAMILY TRANSCRIPTIONAL REGULATOR"/>
    <property type="match status" value="1"/>
</dbReference>
<dbReference type="GO" id="GO:0003677">
    <property type="term" value="F:DNA binding"/>
    <property type="evidence" value="ECO:0007669"/>
    <property type="project" value="UniProtKB-KW"/>
</dbReference>
<dbReference type="PRINTS" id="PR00040">
    <property type="entry name" value="HTHMERR"/>
</dbReference>
<accession>A0A7Y9GLA7</accession>
<evidence type="ECO:0000313" key="6">
    <source>
        <dbReference type="EMBL" id="NYE18603.1"/>
    </source>
</evidence>
<comment type="caution">
    <text evidence="6">The sequence shown here is derived from an EMBL/GenBank/DDBJ whole genome shotgun (WGS) entry which is preliminary data.</text>
</comment>
<keyword evidence="4" id="KW-0804">Transcription</keyword>
<evidence type="ECO:0000313" key="7">
    <source>
        <dbReference type="Proteomes" id="UP000576969"/>
    </source>
</evidence>